<dbReference type="Pfam" id="PF00480">
    <property type="entry name" value="ROK"/>
    <property type="match status" value="1"/>
</dbReference>
<accession>A0A0A6VCY9</accession>
<keyword evidence="3" id="KW-0859">Xylose metabolism</keyword>
<evidence type="ECO:0000256" key="2">
    <source>
        <dbReference type="ARBA" id="ARBA00006479"/>
    </source>
</evidence>
<reference evidence="4 6" key="1">
    <citation type="submission" date="2014-10" db="EMBL/GenBank/DDBJ databases">
        <title>Draft genome of phytase producing Bacillus ginsengihumi strain M2.11.</title>
        <authorList>
            <person name="Toymentseva A."/>
            <person name="Boulygina E.A."/>
            <person name="Kazakov S.V."/>
            <person name="Kayumov I."/>
            <person name="Suleimanova A.D."/>
            <person name="Mardanova A.M."/>
            <person name="Maria S.N."/>
            <person name="Sergey M.Y."/>
            <person name="Sharipova M.R."/>
        </authorList>
    </citation>
    <scope>NUCLEOTIDE SEQUENCE [LARGE SCALE GENOMIC DNA]</scope>
    <source>
        <strain evidence="4 6">M2.11</strain>
    </source>
</reference>
<dbReference type="CDD" id="cd24076">
    <property type="entry name" value="ASKHA_ATPase_ROK_BsXylR-like"/>
    <property type="match status" value="1"/>
</dbReference>
<dbReference type="OrthoDB" id="9796533at2"/>
<dbReference type="Proteomes" id="UP000030588">
    <property type="component" value="Unassembled WGS sequence"/>
</dbReference>
<reference evidence="5 7" key="3">
    <citation type="submission" date="2020-03" db="EMBL/GenBank/DDBJ databases">
        <title>Bacillus aquiflavi sp. nov., isolated from yellow water of strong flavor Chinese baijiu in Yibin region of China.</title>
        <authorList>
            <person name="Xie J."/>
        </authorList>
    </citation>
    <scope>NUCLEOTIDE SEQUENCE [LARGE SCALE GENOMIC DNA]</scope>
    <source>
        <strain evidence="5 7">Gsoil 114</strain>
    </source>
</reference>
<dbReference type="RefSeq" id="WP_025731035.1">
    <property type="nucleotide sequence ID" value="NZ_JAAIWK010000036.1"/>
</dbReference>
<evidence type="ECO:0000313" key="5">
    <source>
        <dbReference type="EMBL" id="NEY21496.1"/>
    </source>
</evidence>
<protein>
    <submittedName>
        <fullName evidence="5">ROK family protein</fullName>
    </submittedName>
    <submittedName>
        <fullName evidence="4">XylR family transcriptional regulator</fullName>
    </submittedName>
</protein>
<dbReference type="InterPro" id="IPR000600">
    <property type="entry name" value="ROK"/>
</dbReference>
<comment type="function">
    <text evidence="1">Transcriptional repressor of xylose-utilizing enzymes.</text>
</comment>
<dbReference type="InterPro" id="IPR036388">
    <property type="entry name" value="WH-like_DNA-bd_sf"/>
</dbReference>
<keyword evidence="7" id="KW-1185">Reference proteome</keyword>
<sequence length="390" mass="43358">MNTADQSFVKIHNQKIILNNIIHHYPVSRAKLSQMTKLNKATISSQTASLIEKKLVTEIGTGSSSGGRKPVMLVFNKDAGYAIGVDIGVTYMLTMLTDLEGNMIYSDYIELEDNSFEAVEPILLERIELVSKKAPLSPYGIIGIGVGIHGFVNREEMVIFTPNSKWKDVNLKKILEERFRCPVLIDNEANTGAYGEKLFGAIRQCKNSVYVSLGIGIGLGIVVNDELYRGTEGFSGEMGHMTIDFNGKQCGCGNQGCWELYASEKAFYQNLSHLKNIEKVTLEQASKWIQENDGDALKALKEFGYYVGVGLTNIINTFNPEAIVIRSNLIESNPIVLNWIQSTISSRISRYVHQSHQIYISQLNRNATALGAASLIIQHFLMDSKYINAN</sequence>
<dbReference type="AlphaFoldDB" id="A0A0A6VCY9"/>
<dbReference type="SUPFAM" id="SSF46785">
    <property type="entry name" value="Winged helix' DNA-binding domain"/>
    <property type="match status" value="1"/>
</dbReference>
<dbReference type="PANTHER" id="PTHR18964">
    <property type="entry name" value="ROK (REPRESSOR, ORF, KINASE) FAMILY"/>
    <property type="match status" value="1"/>
</dbReference>
<organism evidence="4 6">
    <name type="scientific">Heyndrickxia ginsengihumi</name>
    <dbReference type="NCBI Taxonomy" id="363870"/>
    <lineage>
        <taxon>Bacteria</taxon>
        <taxon>Bacillati</taxon>
        <taxon>Bacillota</taxon>
        <taxon>Bacilli</taxon>
        <taxon>Bacillales</taxon>
        <taxon>Bacillaceae</taxon>
        <taxon>Heyndrickxia</taxon>
    </lineage>
</organism>
<evidence type="ECO:0000256" key="3">
    <source>
        <dbReference type="ARBA" id="ARBA00022629"/>
    </source>
</evidence>
<evidence type="ECO:0000313" key="4">
    <source>
        <dbReference type="EMBL" id="KHD85333.1"/>
    </source>
</evidence>
<dbReference type="PROSITE" id="PS01125">
    <property type="entry name" value="ROK"/>
    <property type="match status" value="1"/>
</dbReference>
<dbReference type="EMBL" id="JRUN01000026">
    <property type="protein sequence ID" value="KHD85333.1"/>
    <property type="molecule type" value="Genomic_DNA"/>
</dbReference>
<dbReference type="SUPFAM" id="SSF53067">
    <property type="entry name" value="Actin-like ATPase domain"/>
    <property type="match status" value="1"/>
</dbReference>
<proteinExistence type="inferred from homology"/>
<comment type="caution">
    <text evidence="4">The sequence shown here is derived from an EMBL/GenBank/DDBJ whole genome shotgun (WGS) entry which is preliminary data.</text>
</comment>
<dbReference type="GO" id="GO:0042732">
    <property type="term" value="P:D-xylose metabolic process"/>
    <property type="evidence" value="ECO:0007669"/>
    <property type="project" value="UniProtKB-KW"/>
</dbReference>
<reference evidence="5" key="2">
    <citation type="submission" date="2020-02" db="EMBL/GenBank/DDBJ databases">
        <authorList>
            <person name="Feng H."/>
        </authorList>
    </citation>
    <scope>NUCLEOTIDE SEQUENCE [LARGE SCALE GENOMIC DNA]</scope>
    <source>
        <strain evidence="5">Gsoil 114</strain>
    </source>
</reference>
<gene>
    <name evidence="5" type="ORF">G4D61_16255</name>
    <name evidence="4" type="ORF">NG54_09945</name>
</gene>
<evidence type="ECO:0000256" key="1">
    <source>
        <dbReference type="ARBA" id="ARBA00002486"/>
    </source>
</evidence>
<evidence type="ECO:0000313" key="6">
    <source>
        <dbReference type="Proteomes" id="UP000030588"/>
    </source>
</evidence>
<comment type="similarity">
    <text evidence="2">Belongs to the ROK (NagC/XylR) family.</text>
</comment>
<dbReference type="InterPro" id="IPR049874">
    <property type="entry name" value="ROK_cs"/>
</dbReference>
<dbReference type="STRING" id="363870.NG54_09945"/>
<dbReference type="Gene3D" id="1.10.10.10">
    <property type="entry name" value="Winged helix-like DNA-binding domain superfamily/Winged helix DNA-binding domain"/>
    <property type="match status" value="1"/>
</dbReference>
<evidence type="ECO:0000313" key="7">
    <source>
        <dbReference type="Proteomes" id="UP000476934"/>
    </source>
</evidence>
<dbReference type="PANTHER" id="PTHR18964:SF149">
    <property type="entry name" value="BIFUNCTIONAL UDP-N-ACETYLGLUCOSAMINE 2-EPIMERASE_N-ACETYLMANNOSAMINE KINASE"/>
    <property type="match status" value="1"/>
</dbReference>
<name>A0A0A6VCY9_9BACI</name>
<dbReference type="Proteomes" id="UP000476934">
    <property type="component" value="Unassembled WGS sequence"/>
</dbReference>
<dbReference type="InterPro" id="IPR043129">
    <property type="entry name" value="ATPase_NBD"/>
</dbReference>
<dbReference type="InterPro" id="IPR036390">
    <property type="entry name" value="WH_DNA-bd_sf"/>
</dbReference>
<keyword evidence="3" id="KW-0119">Carbohydrate metabolism</keyword>
<dbReference type="Gene3D" id="3.30.420.40">
    <property type="match status" value="2"/>
</dbReference>
<dbReference type="EMBL" id="JAAIWK010000036">
    <property type="protein sequence ID" value="NEY21496.1"/>
    <property type="molecule type" value="Genomic_DNA"/>
</dbReference>